<comment type="caution">
    <text evidence="2">The sequence shown here is derived from an EMBL/GenBank/DDBJ whole genome shotgun (WGS) entry which is preliminary data.</text>
</comment>
<organism evidence="2 3">
    <name type="scientific">Amycolatopsis oliviviridis</name>
    <dbReference type="NCBI Taxonomy" id="1471590"/>
    <lineage>
        <taxon>Bacteria</taxon>
        <taxon>Bacillati</taxon>
        <taxon>Actinomycetota</taxon>
        <taxon>Actinomycetes</taxon>
        <taxon>Pseudonocardiales</taxon>
        <taxon>Pseudonocardiaceae</taxon>
        <taxon>Amycolatopsis</taxon>
    </lineage>
</organism>
<dbReference type="PANTHER" id="PTHR43464:SF23">
    <property type="entry name" value="JUVENILE HORMONE ACID O-METHYLTRANSFERASE"/>
    <property type="match status" value="1"/>
</dbReference>
<proteinExistence type="predicted"/>
<evidence type="ECO:0000313" key="3">
    <source>
        <dbReference type="Proteomes" id="UP000635387"/>
    </source>
</evidence>
<keyword evidence="3" id="KW-1185">Reference proteome</keyword>
<reference evidence="3" key="1">
    <citation type="journal article" date="2019" name="Int. J. Syst. Evol. Microbiol.">
        <title>The Global Catalogue of Microorganisms (GCM) 10K type strain sequencing project: providing services to taxonomists for standard genome sequencing and annotation.</title>
        <authorList>
            <consortium name="The Broad Institute Genomics Platform"/>
            <consortium name="The Broad Institute Genome Sequencing Center for Infectious Disease"/>
            <person name="Wu L."/>
            <person name="Ma J."/>
        </authorList>
    </citation>
    <scope>NUCLEOTIDE SEQUENCE [LARGE SCALE GENOMIC DNA]</scope>
    <source>
        <strain evidence="3">CGMCC 4.7683</strain>
    </source>
</reference>
<evidence type="ECO:0000313" key="2">
    <source>
        <dbReference type="EMBL" id="GHH01303.1"/>
    </source>
</evidence>
<dbReference type="InterPro" id="IPR041698">
    <property type="entry name" value="Methyltransf_25"/>
</dbReference>
<dbReference type="Pfam" id="PF13649">
    <property type="entry name" value="Methyltransf_25"/>
    <property type="match status" value="1"/>
</dbReference>
<dbReference type="RefSeq" id="WP_191250651.1">
    <property type="nucleotide sequence ID" value="NZ_BNAY01000001.1"/>
</dbReference>
<dbReference type="SUPFAM" id="SSF53335">
    <property type="entry name" value="S-adenosyl-L-methionine-dependent methyltransferases"/>
    <property type="match status" value="1"/>
</dbReference>
<dbReference type="Gene3D" id="3.40.50.150">
    <property type="entry name" value="Vaccinia Virus protein VP39"/>
    <property type="match status" value="1"/>
</dbReference>
<accession>A0ABQ3LBU2</accession>
<protein>
    <recommendedName>
        <fullName evidence="1">Methyltransferase domain-containing protein</fullName>
    </recommendedName>
</protein>
<feature type="domain" description="Methyltransferase" evidence="1">
    <location>
        <begin position="44"/>
        <end position="134"/>
    </location>
</feature>
<evidence type="ECO:0000259" key="1">
    <source>
        <dbReference type="Pfam" id="PF13649"/>
    </source>
</evidence>
<sequence>MAYSHAHAELYDDVFRSRGKNWAAESALIAEMIRARRPGARTLLDVGCGTGAHLAAFATVFDHVEGVEPAEAMREIARERLGGTAVHPGDMREIRLPRTFDAVTCLGFAVAYMPDSTALDTAIARMAAHLVPGGVLVVEPWWTPETFLDGYVGGHLVRENGRVVSRITHSTRRGDATHMRIHFVVADAAGIRQFHEDEVNTLFTTEQYRTAFDRAGCTVEPVPGAAHLPGYLVGVRRR</sequence>
<dbReference type="Gene3D" id="2.20.130.10">
    <property type="entry name" value="CAC2371-like domains"/>
    <property type="match status" value="1"/>
</dbReference>
<name>A0ABQ3LBU2_9PSEU</name>
<gene>
    <name evidence="2" type="ORF">GCM10017790_01150</name>
</gene>
<dbReference type="InterPro" id="IPR029063">
    <property type="entry name" value="SAM-dependent_MTases_sf"/>
</dbReference>
<dbReference type="PANTHER" id="PTHR43464">
    <property type="entry name" value="METHYLTRANSFERASE"/>
    <property type="match status" value="1"/>
</dbReference>
<dbReference type="EMBL" id="BNAY01000001">
    <property type="protein sequence ID" value="GHH01303.1"/>
    <property type="molecule type" value="Genomic_DNA"/>
</dbReference>
<dbReference type="CDD" id="cd02440">
    <property type="entry name" value="AdoMet_MTases"/>
    <property type="match status" value="1"/>
</dbReference>
<dbReference type="Proteomes" id="UP000635387">
    <property type="component" value="Unassembled WGS sequence"/>
</dbReference>